<evidence type="ECO:0000313" key="2">
    <source>
        <dbReference type="Proteomes" id="UP000263900"/>
    </source>
</evidence>
<reference evidence="1 2" key="1">
    <citation type="submission" date="2018-09" db="EMBL/GenBank/DDBJ databases">
        <title>Genome sequencing of strain 6GH32-13.</title>
        <authorList>
            <person name="Weon H.-Y."/>
            <person name="Heo J."/>
            <person name="Kwon S.-W."/>
        </authorList>
    </citation>
    <scope>NUCLEOTIDE SEQUENCE [LARGE SCALE GENOMIC DNA]</scope>
    <source>
        <strain evidence="1 2">5GH32-13</strain>
    </source>
</reference>
<organism evidence="1 2">
    <name type="scientific">Paraflavitalea soli</name>
    <dbReference type="NCBI Taxonomy" id="2315862"/>
    <lineage>
        <taxon>Bacteria</taxon>
        <taxon>Pseudomonadati</taxon>
        <taxon>Bacteroidota</taxon>
        <taxon>Chitinophagia</taxon>
        <taxon>Chitinophagales</taxon>
        <taxon>Chitinophagaceae</taxon>
        <taxon>Paraflavitalea</taxon>
    </lineage>
</organism>
<evidence type="ECO:0000313" key="1">
    <source>
        <dbReference type="EMBL" id="AXY77717.1"/>
    </source>
</evidence>
<keyword evidence="2" id="KW-1185">Reference proteome</keyword>
<dbReference type="Proteomes" id="UP000263900">
    <property type="component" value="Chromosome"/>
</dbReference>
<protein>
    <submittedName>
        <fullName evidence="1">Uncharacterized protein</fullName>
    </submittedName>
</protein>
<proteinExistence type="predicted"/>
<dbReference type="AlphaFoldDB" id="A0A3B7MUX8"/>
<dbReference type="EMBL" id="CP032157">
    <property type="protein sequence ID" value="AXY77717.1"/>
    <property type="molecule type" value="Genomic_DNA"/>
</dbReference>
<sequence length="536" mass="62683">MESLGERFTMLNLACKNVLMHCSTMMKYPIVGRLLAVVLVLVWLPLVSSAQKISYSESERDDSRRTNFEIIGRVGANILVFKNNRSDNAISVYDNDMKLVERVKLDYMDDRWINVDFVPYPDHVWMIYQFQRKGIVYCMGVKLNQQAKMLTDPIELDTTRIGWSASNKIYTTVFSDDKQKIMVFKINSRNPNNFLFTTLLFNNDLKLLQKHRMSLAMEERNDYFTDFLVDNDGDMVFGKFIRKNGSDNISDVRLIRKKAEEDKFSITDLKTGERVLDEVKIKIDNTNRRYLFTALYYKQKRGNVEGLYTVIWDKASDAMLRESMMAFSDDLRRLAKGPDANLRLAFNDYFIKNMIVKKDGGYIMVAESMYTTSRGGTFNRWDYMYGNNPWASPMDYYYSPYYNSWGSPWNRWGNSQATRYHAENIMILSFDKDGNMEWNNVIPKSQFDDESEGLVSHQVMNTGGELHFLFNLYERRTLLLNDQSIGPEGQITRRPTLKGLDRAVEFMPRYGKQISARSIIIPCQYRNYLTFAKVDF</sequence>
<name>A0A3B7MUX8_9BACT</name>
<dbReference type="KEGG" id="pseg:D3H65_28685"/>
<gene>
    <name evidence="1" type="ORF">D3H65_28685</name>
</gene>
<accession>A0A3B7MUX8</accession>
<dbReference type="OrthoDB" id="1490253at2"/>